<keyword evidence="2" id="KW-1185">Reference proteome</keyword>
<dbReference type="EMBL" id="CAJHNH020000262">
    <property type="protein sequence ID" value="CAG5116482.1"/>
    <property type="molecule type" value="Genomic_DNA"/>
</dbReference>
<dbReference type="PANTHER" id="PTHR23044">
    <property type="entry name" value="3'-5' EXONUCLEASE ERI1-RELATED"/>
    <property type="match status" value="1"/>
</dbReference>
<dbReference type="InterPro" id="IPR012337">
    <property type="entry name" value="RNaseH-like_sf"/>
</dbReference>
<dbReference type="InterPro" id="IPR036397">
    <property type="entry name" value="RNaseH_sf"/>
</dbReference>
<evidence type="ECO:0000313" key="2">
    <source>
        <dbReference type="Proteomes" id="UP000678393"/>
    </source>
</evidence>
<reference evidence="1" key="1">
    <citation type="submission" date="2021-04" db="EMBL/GenBank/DDBJ databases">
        <authorList>
            <consortium name="Molecular Ecology Group"/>
        </authorList>
    </citation>
    <scope>NUCLEOTIDE SEQUENCE</scope>
</reference>
<accession>A0A8S3YM13</accession>
<dbReference type="InterPro" id="IPR051274">
    <property type="entry name" value="3-5_Exoribonuclease"/>
</dbReference>
<dbReference type="AlphaFoldDB" id="A0A8S3YM13"/>
<dbReference type="OrthoDB" id="431068at2759"/>
<sequence length="187" mass="21498">MAALPHIVSFFLSTAGKNGDDLGSDEEQIVQMVYLLYDQNNNRVIDVQQHYVRPQPSELAETVLTEECKLETGLDEEVIKQAPPLEHVLEEFDRFLSAKGVHPNHGGRSFFLLTDGQAHLRQCLHNECCKKNIPLPSYFYRFYDLRKEFRKFYKTEPIASIGSMVDCILFVNFVDLKSRASISLQRV</sequence>
<dbReference type="SUPFAM" id="SSF53098">
    <property type="entry name" value="Ribonuclease H-like"/>
    <property type="match status" value="1"/>
</dbReference>
<dbReference type="PANTHER" id="PTHR23044:SF61">
    <property type="entry name" value="3'-5' EXORIBONUCLEASE 1-RELATED"/>
    <property type="match status" value="1"/>
</dbReference>
<dbReference type="Gene3D" id="3.30.420.10">
    <property type="entry name" value="Ribonuclease H-like superfamily/Ribonuclease H"/>
    <property type="match status" value="1"/>
</dbReference>
<organism evidence="1 2">
    <name type="scientific">Candidula unifasciata</name>
    <dbReference type="NCBI Taxonomy" id="100452"/>
    <lineage>
        <taxon>Eukaryota</taxon>
        <taxon>Metazoa</taxon>
        <taxon>Spiralia</taxon>
        <taxon>Lophotrochozoa</taxon>
        <taxon>Mollusca</taxon>
        <taxon>Gastropoda</taxon>
        <taxon>Heterobranchia</taxon>
        <taxon>Euthyneura</taxon>
        <taxon>Panpulmonata</taxon>
        <taxon>Eupulmonata</taxon>
        <taxon>Stylommatophora</taxon>
        <taxon>Helicina</taxon>
        <taxon>Helicoidea</taxon>
        <taxon>Geomitridae</taxon>
        <taxon>Candidula</taxon>
    </lineage>
</organism>
<proteinExistence type="predicted"/>
<name>A0A8S3YM13_9EUPU</name>
<evidence type="ECO:0000313" key="1">
    <source>
        <dbReference type="EMBL" id="CAG5116482.1"/>
    </source>
</evidence>
<comment type="caution">
    <text evidence="1">The sequence shown here is derived from an EMBL/GenBank/DDBJ whole genome shotgun (WGS) entry which is preliminary data.</text>
</comment>
<dbReference type="GO" id="GO:0003676">
    <property type="term" value="F:nucleic acid binding"/>
    <property type="evidence" value="ECO:0007669"/>
    <property type="project" value="InterPro"/>
</dbReference>
<protein>
    <submittedName>
        <fullName evidence="1">Uncharacterized protein</fullName>
    </submittedName>
</protein>
<dbReference type="Proteomes" id="UP000678393">
    <property type="component" value="Unassembled WGS sequence"/>
</dbReference>
<gene>
    <name evidence="1" type="ORF">CUNI_LOCUS2040</name>
</gene>